<dbReference type="Proteomes" id="UP000199701">
    <property type="component" value="Unassembled WGS sequence"/>
</dbReference>
<feature type="domain" description="ABC transmembrane type-1" evidence="9">
    <location>
        <begin position="61"/>
        <end position="249"/>
    </location>
</feature>
<keyword evidence="3" id="KW-1003">Cell membrane</keyword>
<dbReference type="AlphaFoldDB" id="A0A1I0N6D5"/>
<evidence type="ECO:0000256" key="5">
    <source>
        <dbReference type="ARBA" id="ARBA00022692"/>
    </source>
</evidence>
<keyword evidence="6 8" id="KW-1133">Transmembrane helix</keyword>
<evidence type="ECO:0000256" key="4">
    <source>
        <dbReference type="ARBA" id="ARBA00022519"/>
    </source>
</evidence>
<comment type="similarity">
    <text evidence="8">Belongs to the binding-protein-dependent transport system permease family.</text>
</comment>
<dbReference type="InterPro" id="IPR035906">
    <property type="entry name" value="MetI-like_sf"/>
</dbReference>
<feature type="transmembrane region" description="Helical" evidence="8">
    <location>
        <begin position="173"/>
        <end position="195"/>
    </location>
</feature>
<evidence type="ECO:0000256" key="2">
    <source>
        <dbReference type="ARBA" id="ARBA00022448"/>
    </source>
</evidence>
<keyword evidence="7 8" id="KW-0472">Membrane</keyword>
<reference evidence="10 11" key="1">
    <citation type="submission" date="2016-10" db="EMBL/GenBank/DDBJ databases">
        <authorList>
            <person name="de Groot N.N."/>
        </authorList>
    </citation>
    <scope>NUCLEOTIDE SEQUENCE [LARGE SCALE GENOMIC DNA]</scope>
    <source>
        <strain evidence="10 11">DSM 9179</strain>
    </source>
</reference>
<dbReference type="PANTHER" id="PTHR43357:SF4">
    <property type="entry name" value="INNER MEMBRANE ABC TRANSPORTER PERMEASE PROTEIN YDCV"/>
    <property type="match status" value="1"/>
</dbReference>
<evidence type="ECO:0000256" key="3">
    <source>
        <dbReference type="ARBA" id="ARBA00022475"/>
    </source>
</evidence>
<feature type="transmembrane region" description="Helical" evidence="8">
    <location>
        <begin position="126"/>
        <end position="145"/>
    </location>
</feature>
<evidence type="ECO:0000256" key="6">
    <source>
        <dbReference type="ARBA" id="ARBA00022989"/>
    </source>
</evidence>
<feature type="transmembrane region" description="Helical" evidence="8">
    <location>
        <begin position="7"/>
        <end position="30"/>
    </location>
</feature>
<evidence type="ECO:0000256" key="7">
    <source>
        <dbReference type="ARBA" id="ARBA00023136"/>
    </source>
</evidence>
<dbReference type="GO" id="GO:0005886">
    <property type="term" value="C:plasma membrane"/>
    <property type="evidence" value="ECO:0007669"/>
    <property type="project" value="UniProtKB-SubCell"/>
</dbReference>
<proteinExistence type="inferred from homology"/>
<evidence type="ECO:0000259" key="9">
    <source>
        <dbReference type="PROSITE" id="PS50928"/>
    </source>
</evidence>
<keyword evidence="4" id="KW-0997">Cell inner membrane</keyword>
<protein>
    <submittedName>
        <fullName evidence="10">Putative spermidine/putrescine transport system permease protein</fullName>
    </submittedName>
</protein>
<feature type="transmembrane region" description="Helical" evidence="8">
    <location>
        <begin position="99"/>
        <end position="120"/>
    </location>
</feature>
<dbReference type="GO" id="GO:0055085">
    <property type="term" value="P:transmembrane transport"/>
    <property type="evidence" value="ECO:0007669"/>
    <property type="project" value="InterPro"/>
</dbReference>
<dbReference type="EMBL" id="FOJI01000002">
    <property type="protein sequence ID" value="SEV95935.1"/>
    <property type="molecule type" value="Genomic_DNA"/>
</dbReference>
<dbReference type="PROSITE" id="PS50928">
    <property type="entry name" value="ABC_TM1"/>
    <property type="match status" value="1"/>
</dbReference>
<keyword evidence="5 8" id="KW-0812">Transmembrane</keyword>
<dbReference type="OrthoDB" id="9782004at2"/>
<evidence type="ECO:0000256" key="8">
    <source>
        <dbReference type="RuleBase" id="RU363032"/>
    </source>
</evidence>
<dbReference type="Gene3D" id="1.10.3720.10">
    <property type="entry name" value="MetI-like"/>
    <property type="match status" value="1"/>
</dbReference>
<dbReference type="CDD" id="cd06261">
    <property type="entry name" value="TM_PBP2"/>
    <property type="match status" value="1"/>
</dbReference>
<dbReference type="Pfam" id="PF00528">
    <property type="entry name" value="BPD_transp_1"/>
    <property type="match status" value="1"/>
</dbReference>
<feature type="transmembrane region" description="Helical" evidence="8">
    <location>
        <begin position="67"/>
        <end position="87"/>
    </location>
</feature>
<keyword evidence="2 8" id="KW-0813">Transport</keyword>
<gene>
    <name evidence="10" type="ORF">SAMN05421659_102372</name>
</gene>
<dbReference type="RefSeq" id="WP_092450877.1">
    <property type="nucleotide sequence ID" value="NZ_FOJI01000002.1"/>
</dbReference>
<name>A0A1I0N6D5_9FIRM</name>
<sequence>MRKHKMITIFAIFVFIFLVAPLIIITITAFGSGSAIKFPIDSFSLKWFPVVFSKKSFKTSFITSLEISTLATVIAILVGVPAAYALTKSGIKGKQIIKSIFLSPAIVPGIVVGFALYQSIVLTMRIPVFYGLLAGHFMITLPYIIRIVGSSMEQFDFSIEEAAWSLGCGKIKAFFKIVLPNITSGISAAFMLAFINSFNNIPVSMFLSGPGIKAFPSTLMNYIEYNYDPSVSAVSVLLMLCTVIIMIIVDKTLGIASLAK</sequence>
<comment type="subcellular location">
    <subcellularLocation>
        <location evidence="1">Cell inner membrane</location>
        <topology evidence="1">Multi-pass membrane protein</topology>
    </subcellularLocation>
    <subcellularLocation>
        <location evidence="8">Cell membrane</location>
        <topology evidence="8">Multi-pass membrane protein</topology>
    </subcellularLocation>
</comment>
<organism evidence="10 11">
    <name type="scientific">[Clostridium] fimetarium</name>
    <dbReference type="NCBI Taxonomy" id="99656"/>
    <lineage>
        <taxon>Bacteria</taxon>
        <taxon>Bacillati</taxon>
        <taxon>Bacillota</taxon>
        <taxon>Clostridia</taxon>
        <taxon>Lachnospirales</taxon>
        <taxon>Lachnospiraceae</taxon>
    </lineage>
</organism>
<feature type="transmembrane region" description="Helical" evidence="8">
    <location>
        <begin position="230"/>
        <end position="249"/>
    </location>
</feature>
<dbReference type="STRING" id="99656.SAMN05421659_102372"/>
<dbReference type="InterPro" id="IPR000515">
    <property type="entry name" value="MetI-like"/>
</dbReference>
<dbReference type="SUPFAM" id="SSF161098">
    <property type="entry name" value="MetI-like"/>
    <property type="match status" value="1"/>
</dbReference>
<evidence type="ECO:0000313" key="10">
    <source>
        <dbReference type="EMBL" id="SEV95935.1"/>
    </source>
</evidence>
<keyword evidence="11" id="KW-1185">Reference proteome</keyword>
<dbReference type="PANTHER" id="PTHR43357">
    <property type="entry name" value="INNER MEMBRANE ABC TRANSPORTER PERMEASE PROTEIN YDCV"/>
    <property type="match status" value="1"/>
</dbReference>
<evidence type="ECO:0000256" key="1">
    <source>
        <dbReference type="ARBA" id="ARBA00004429"/>
    </source>
</evidence>
<evidence type="ECO:0000313" key="11">
    <source>
        <dbReference type="Proteomes" id="UP000199701"/>
    </source>
</evidence>
<accession>A0A1I0N6D5</accession>